<keyword evidence="6" id="KW-1185">Reference proteome</keyword>
<evidence type="ECO:0000313" key="6">
    <source>
        <dbReference type="Proteomes" id="UP000694941"/>
    </source>
</evidence>
<dbReference type="InterPro" id="IPR028082">
    <property type="entry name" value="Peripla_BP_I"/>
</dbReference>
<proteinExistence type="predicted"/>
<evidence type="ECO:0000256" key="2">
    <source>
        <dbReference type="ARBA" id="ARBA00022692"/>
    </source>
</evidence>
<evidence type="ECO:0000256" key="4">
    <source>
        <dbReference type="ARBA" id="ARBA00023136"/>
    </source>
</evidence>
<evidence type="ECO:0000313" key="7">
    <source>
        <dbReference type="RefSeq" id="XP_013785227.2"/>
    </source>
</evidence>
<sequence>CKLIQDGVVAILGPKSPSSSSLVQSTCHAKEIPHLQINWEYRFLPDTFTVNVYPHAPILGRAYLDLLLTKKWKTFTVIYEENEGLVRLQDLLKAPSYQDVKVVLHQLTPGQSYKKLLKDIGKQGETNIVLNVPIGKVPLVLREAQDVGMMTAYHNYIITSLDLHTITLDEFQHGTTNISGFRLVDPSRRSVKMMVNDRIFDKLRYGHQPESGRLLKTDTALIYDAVTLFSRALHDLDLSHAINIQNLSCENREYWSQGNSIISYMKVLSVEGLTGNIQLGENGVRTNFSLDLIELKHDGFKKAASWNPEDGIVFTRNYTATYNQEIKQSLRNQTLRVTTII</sequence>
<dbReference type="Gene3D" id="3.40.50.2300">
    <property type="match status" value="2"/>
</dbReference>
<dbReference type="RefSeq" id="XP_013785227.2">
    <property type="nucleotide sequence ID" value="XM_013929773.2"/>
</dbReference>
<evidence type="ECO:0000256" key="1">
    <source>
        <dbReference type="ARBA" id="ARBA00004370"/>
    </source>
</evidence>
<keyword evidence="3" id="KW-1133">Transmembrane helix</keyword>
<keyword evidence="2" id="KW-0812">Transmembrane</keyword>
<dbReference type="Pfam" id="PF01094">
    <property type="entry name" value="ANF_receptor"/>
    <property type="match status" value="1"/>
</dbReference>
<evidence type="ECO:0000256" key="3">
    <source>
        <dbReference type="ARBA" id="ARBA00022989"/>
    </source>
</evidence>
<protein>
    <submittedName>
        <fullName evidence="7">Glutamate receptor ionotropic, kainate 2-like</fullName>
    </submittedName>
</protein>
<dbReference type="SUPFAM" id="SSF53822">
    <property type="entry name" value="Periplasmic binding protein-like I"/>
    <property type="match status" value="1"/>
</dbReference>
<dbReference type="GeneID" id="106469287"/>
<dbReference type="InterPro" id="IPR001828">
    <property type="entry name" value="ANF_lig-bd_rcpt"/>
</dbReference>
<dbReference type="InterPro" id="IPR015683">
    <property type="entry name" value="Ionotropic_Glu_rcpt"/>
</dbReference>
<dbReference type="CDD" id="cd06382">
    <property type="entry name" value="PBP1_iGluR_Kainate"/>
    <property type="match status" value="1"/>
</dbReference>
<dbReference type="Proteomes" id="UP000694941">
    <property type="component" value="Unplaced"/>
</dbReference>
<accession>A0ABM1BMY0</accession>
<feature type="non-terminal residue" evidence="7">
    <location>
        <position position="1"/>
    </location>
</feature>
<dbReference type="PANTHER" id="PTHR18966">
    <property type="entry name" value="IONOTROPIC GLUTAMATE RECEPTOR"/>
    <property type="match status" value="1"/>
</dbReference>
<organism evidence="6 7">
    <name type="scientific">Limulus polyphemus</name>
    <name type="common">Atlantic horseshoe crab</name>
    <dbReference type="NCBI Taxonomy" id="6850"/>
    <lineage>
        <taxon>Eukaryota</taxon>
        <taxon>Metazoa</taxon>
        <taxon>Ecdysozoa</taxon>
        <taxon>Arthropoda</taxon>
        <taxon>Chelicerata</taxon>
        <taxon>Merostomata</taxon>
        <taxon>Xiphosura</taxon>
        <taxon>Limulidae</taxon>
        <taxon>Limulus</taxon>
    </lineage>
</organism>
<feature type="non-terminal residue" evidence="7">
    <location>
        <position position="341"/>
    </location>
</feature>
<gene>
    <name evidence="7" type="primary">LOC106469287</name>
</gene>
<comment type="subcellular location">
    <subcellularLocation>
        <location evidence="1">Membrane</location>
    </subcellularLocation>
</comment>
<name>A0ABM1BMY0_LIMPO</name>
<keyword evidence="4" id="KW-0472">Membrane</keyword>
<feature type="domain" description="Receptor ligand binding region" evidence="5">
    <location>
        <begin position="3"/>
        <end position="297"/>
    </location>
</feature>
<reference evidence="7" key="1">
    <citation type="submission" date="2025-08" db="UniProtKB">
        <authorList>
            <consortium name="RefSeq"/>
        </authorList>
    </citation>
    <scope>IDENTIFICATION</scope>
    <source>
        <tissue evidence="7">Muscle</tissue>
    </source>
</reference>
<evidence type="ECO:0000259" key="5">
    <source>
        <dbReference type="Pfam" id="PF01094"/>
    </source>
</evidence>